<dbReference type="CDD" id="cd03241">
    <property type="entry name" value="ABC_RecN"/>
    <property type="match status" value="1"/>
</dbReference>
<gene>
    <name evidence="10" type="ORF">UFOPK3495_00679</name>
    <name evidence="11" type="ORF">UFOPK4237_00427</name>
</gene>
<dbReference type="NCBIfam" id="TIGR00634">
    <property type="entry name" value="recN"/>
    <property type="match status" value="1"/>
</dbReference>
<comment type="function">
    <text evidence="1">May be involved in recombinational repair of damaged DNA.</text>
</comment>
<evidence type="ECO:0000256" key="6">
    <source>
        <dbReference type="ARBA" id="ARBA00022840"/>
    </source>
</evidence>
<name>A0A6J7FUN2_9ZZZZ</name>
<dbReference type="GO" id="GO:0006310">
    <property type="term" value="P:DNA recombination"/>
    <property type="evidence" value="ECO:0007669"/>
    <property type="project" value="InterPro"/>
</dbReference>
<dbReference type="Gene3D" id="3.40.50.300">
    <property type="entry name" value="P-loop containing nucleotide triphosphate hydrolases"/>
    <property type="match status" value="2"/>
</dbReference>
<dbReference type="PIRSF" id="PIRSF003128">
    <property type="entry name" value="RecN"/>
    <property type="match status" value="1"/>
</dbReference>
<protein>
    <recommendedName>
        <fullName evidence="3">DNA repair protein RecN</fullName>
    </recommendedName>
    <alternativeName>
        <fullName evidence="8">Recombination protein N</fullName>
    </alternativeName>
</protein>
<evidence type="ECO:0000256" key="2">
    <source>
        <dbReference type="ARBA" id="ARBA00009441"/>
    </source>
</evidence>
<dbReference type="InterPro" id="IPR027417">
    <property type="entry name" value="P-loop_NTPase"/>
</dbReference>
<evidence type="ECO:0000256" key="1">
    <source>
        <dbReference type="ARBA" id="ARBA00003618"/>
    </source>
</evidence>
<accession>A0A6J7FUN2</accession>
<keyword evidence="5" id="KW-0227">DNA damage</keyword>
<reference evidence="10" key="1">
    <citation type="submission" date="2020-05" db="EMBL/GenBank/DDBJ databases">
        <authorList>
            <person name="Chiriac C."/>
            <person name="Salcher M."/>
            <person name="Ghai R."/>
            <person name="Kavagutti S V."/>
        </authorList>
    </citation>
    <scope>NUCLEOTIDE SEQUENCE</scope>
</reference>
<keyword evidence="6" id="KW-0067">ATP-binding</keyword>
<feature type="domain" description="RecF/RecN/SMC N-terminal" evidence="9">
    <location>
        <begin position="7"/>
        <end position="514"/>
    </location>
</feature>
<dbReference type="AlphaFoldDB" id="A0A6J7FUN2"/>
<dbReference type="GO" id="GO:0005524">
    <property type="term" value="F:ATP binding"/>
    <property type="evidence" value="ECO:0007669"/>
    <property type="project" value="UniProtKB-KW"/>
</dbReference>
<dbReference type="GO" id="GO:0009432">
    <property type="term" value="P:SOS response"/>
    <property type="evidence" value="ECO:0007669"/>
    <property type="project" value="TreeGrafter"/>
</dbReference>
<evidence type="ECO:0000259" key="9">
    <source>
        <dbReference type="Pfam" id="PF02463"/>
    </source>
</evidence>
<keyword evidence="4" id="KW-0547">Nucleotide-binding</keyword>
<organism evidence="10">
    <name type="scientific">freshwater metagenome</name>
    <dbReference type="NCBI Taxonomy" id="449393"/>
    <lineage>
        <taxon>unclassified sequences</taxon>
        <taxon>metagenomes</taxon>
        <taxon>ecological metagenomes</taxon>
    </lineage>
</organism>
<evidence type="ECO:0000256" key="7">
    <source>
        <dbReference type="ARBA" id="ARBA00023204"/>
    </source>
</evidence>
<dbReference type="GO" id="GO:0006281">
    <property type="term" value="P:DNA repair"/>
    <property type="evidence" value="ECO:0007669"/>
    <property type="project" value="UniProtKB-KW"/>
</dbReference>
<evidence type="ECO:0000256" key="8">
    <source>
        <dbReference type="ARBA" id="ARBA00033408"/>
    </source>
</evidence>
<dbReference type="PANTHER" id="PTHR11059:SF0">
    <property type="entry name" value="DNA REPAIR PROTEIN RECN"/>
    <property type="match status" value="1"/>
</dbReference>
<evidence type="ECO:0000256" key="3">
    <source>
        <dbReference type="ARBA" id="ARBA00021315"/>
    </source>
</evidence>
<dbReference type="EMBL" id="CAFBPZ010000017">
    <property type="protein sequence ID" value="CAB5036154.1"/>
    <property type="molecule type" value="Genomic_DNA"/>
</dbReference>
<evidence type="ECO:0000313" key="11">
    <source>
        <dbReference type="EMBL" id="CAB5036154.1"/>
    </source>
</evidence>
<dbReference type="InterPro" id="IPR003395">
    <property type="entry name" value="RecF/RecN/SMC_N"/>
</dbReference>
<keyword evidence="7" id="KW-0234">DNA repair</keyword>
<dbReference type="PANTHER" id="PTHR11059">
    <property type="entry name" value="DNA REPAIR PROTEIN RECN"/>
    <property type="match status" value="1"/>
</dbReference>
<dbReference type="InterPro" id="IPR004604">
    <property type="entry name" value="DNA_recomb/repair_RecN"/>
</dbReference>
<evidence type="ECO:0000313" key="10">
    <source>
        <dbReference type="EMBL" id="CAB4895629.1"/>
    </source>
</evidence>
<evidence type="ECO:0000256" key="5">
    <source>
        <dbReference type="ARBA" id="ARBA00022763"/>
    </source>
</evidence>
<dbReference type="SUPFAM" id="SSF52540">
    <property type="entry name" value="P-loop containing nucleoside triphosphate hydrolases"/>
    <property type="match status" value="1"/>
</dbReference>
<proteinExistence type="inferred from homology"/>
<evidence type="ECO:0000256" key="4">
    <source>
        <dbReference type="ARBA" id="ARBA00022741"/>
    </source>
</evidence>
<dbReference type="FunFam" id="3.40.50.300:FF:000356">
    <property type="entry name" value="DNA repair protein RecN"/>
    <property type="match status" value="1"/>
</dbReference>
<sequence>MGVIDDAQMNFSPGLTVITGETGAGKTMVLTGLSLLAGGKAESAIVRRGEIEASVEGHWMIPLSAQTIIQRLEEAGAPADIDSEGAEIVLARTVPLEGRGRAVACGRTVPRTLLEEVCGDLIAIHGQADQWQLRSAERQREMLDRFAGSGALETLMKYRVRFAAWKSKVVELEDLTTNRAEREREATLLRIGVEEIDAVSPEIGEDSALDIQAARLSNAGSLLSDLTLAHDALVGDEQGDGAMGEVADALKAIDRLALIDPTLGELRAQLKQVTALLADAGTEMASYLSDLDADPARQAWVEGRRAAIRKLMRQYGETVAEVMAWRADASSKLAGLDGGEDRVDQLRAQIEDDRKDLVLAAGKLTKARDTAAKDLAKAVSAELHALAMPDAEFVISVVGSADVATYGASGADSVTYLLRPHKGADPLPVTKAASGGELSRVMLAIEVTMAGRNSVPTFVFDEVDAGIGGRTAVEVGRRLAKLAKDAQVIVVTHLPQVAAFADRHLVVEKSSDGVVTASSVKDVTGTQRAGELARMLSGLDESDTGLAHAEELLAMAAADRSR</sequence>
<dbReference type="Pfam" id="PF02463">
    <property type="entry name" value="SMC_N"/>
    <property type="match status" value="1"/>
</dbReference>
<dbReference type="EMBL" id="CAFBMC010000027">
    <property type="protein sequence ID" value="CAB4895629.1"/>
    <property type="molecule type" value="Genomic_DNA"/>
</dbReference>
<dbReference type="GO" id="GO:0043590">
    <property type="term" value="C:bacterial nucleoid"/>
    <property type="evidence" value="ECO:0007669"/>
    <property type="project" value="TreeGrafter"/>
</dbReference>
<comment type="similarity">
    <text evidence="2">Belongs to the RecN family.</text>
</comment>